<protein>
    <submittedName>
        <fullName evidence="1">Uncharacterized protein</fullName>
    </submittedName>
</protein>
<sequence length="164" mass="17264">MEGSADGLVGLRGGGEGSLFLVYPAGRLRDPDRALMSPTVPNPPNSPTSCPHWRDVTGQLGMSLFLSVSLCLPLCLHCCLWNPGRLDWPTHLSCASPFSLALPDCLLVFPGGSQLPFPGWAVGGGSAAYDTYFPPLKAESLRRTLLSTGPAGSTSALLLPTRSK</sequence>
<proteinExistence type="predicted"/>
<keyword evidence="2" id="KW-1185">Reference proteome</keyword>
<name>A0A9N7VJD5_PLEPL</name>
<dbReference type="Proteomes" id="UP001153269">
    <property type="component" value="Unassembled WGS sequence"/>
</dbReference>
<reference evidence="1" key="1">
    <citation type="submission" date="2020-03" db="EMBL/GenBank/DDBJ databases">
        <authorList>
            <person name="Weist P."/>
        </authorList>
    </citation>
    <scope>NUCLEOTIDE SEQUENCE</scope>
</reference>
<accession>A0A9N7VJD5</accession>
<dbReference type="AlphaFoldDB" id="A0A9N7VJD5"/>
<comment type="caution">
    <text evidence="1">The sequence shown here is derived from an EMBL/GenBank/DDBJ whole genome shotgun (WGS) entry which is preliminary data.</text>
</comment>
<evidence type="ECO:0000313" key="2">
    <source>
        <dbReference type="Proteomes" id="UP001153269"/>
    </source>
</evidence>
<dbReference type="EMBL" id="CADEAL010004112">
    <property type="protein sequence ID" value="CAB1452028.1"/>
    <property type="molecule type" value="Genomic_DNA"/>
</dbReference>
<evidence type="ECO:0000313" key="1">
    <source>
        <dbReference type="EMBL" id="CAB1452028.1"/>
    </source>
</evidence>
<organism evidence="1 2">
    <name type="scientific">Pleuronectes platessa</name>
    <name type="common">European plaice</name>
    <dbReference type="NCBI Taxonomy" id="8262"/>
    <lineage>
        <taxon>Eukaryota</taxon>
        <taxon>Metazoa</taxon>
        <taxon>Chordata</taxon>
        <taxon>Craniata</taxon>
        <taxon>Vertebrata</taxon>
        <taxon>Euteleostomi</taxon>
        <taxon>Actinopterygii</taxon>
        <taxon>Neopterygii</taxon>
        <taxon>Teleostei</taxon>
        <taxon>Neoteleostei</taxon>
        <taxon>Acanthomorphata</taxon>
        <taxon>Carangaria</taxon>
        <taxon>Pleuronectiformes</taxon>
        <taxon>Pleuronectoidei</taxon>
        <taxon>Pleuronectidae</taxon>
        <taxon>Pleuronectes</taxon>
    </lineage>
</organism>
<gene>
    <name evidence="1" type="ORF">PLEPLA_LOCUS39767</name>
</gene>